<dbReference type="Pfam" id="PF09360">
    <property type="entry name" value="zf-CDGSH"/>
    <property type="match status" value="1"/>
</dbReference>
<keyword evidence="4" id="KW-0411">Iron-sulfur</keyword>
<feature type="domain" description="Iron-binding zinc finger CDGSH type" evidence="5">
    <location>
        <begin position="61"/>
        <end position="98"/>
    </location>
</feature>
<evidence type="ECO:0000256" key="2">
    <source>
        <dbReference type="ARBA" id="ARBA00022723"/>
    </source>
</evidence>
<dbReference type="GO" id="GO:0046872">
    <property type="term" value="F:metal ion binding"/>
    <property type="evidence" value="ECO:0007669"/>
    <property type="project" value="UniProtKB-KW"/>
</dbReference>
<dbReference type="AlphaFoldDB" id="A0A9D1QCL8"/>
<organism evidence="6 7">
    <name type="scientific">Candidatus Rikenella faecigallinarum</name>
    <dbReference type="NCBI Taxonomy" id="2838745"/>
    <lineage>
        <taxon>Bacteria</taxon>
        <taxon>Pseudomonadati</taxon>
        <taxon>Bacteroidota</taxon>
        <taxon>Bacteroidia</taxon>
        <taxon>Bacteroidales</taxon>
        <taxon>Rikenellaceae</taxon>
        <taxon>Rikenella</taxon>
    </lineage>
</organism>
<dbReference type="Gene3D" id="3.40.5.90">
    <property type="entry name" value="CDGSH iron-sulfur domain, mitoNEET-type"/>
    <property type="match status" value="1"/>
</dbReference>
<proteinExistence type="predicted"/>
<evidence type="ECO:0000259" key="5">
    <source>
        <dbReference type="SMART" id="SM00704"/>
    </source>
</evidence>
<accession>A0A9D1QCL8</accession>
<comment type="caution">
    <text evidence="6">The sequence shown here is derived from an EMBL/GenBank/DDBJ whole genome shotgun (WGS) entry which is preliminary data.</text>
</comment>
<sequence>MIPGLEHSKKLIEAADIPALFPAENRDDEADAAKNQPEPAAKITFREGGPLVVEGSFTIVDGAGNLIQPKLKMASFCRCGLSDSQPFCDGAHFKAGFRK</sequence>
<dbReference type="GO" id="GO:0051537">
    <property type="term" value="F:2 iron, 2 sulfur cluster binding"/>
    <property type="evidence" value="ECO:0007669"/>
    <property type="project" value="UniProtKB-KW"/>
</dbReference>
<dbReference type="GO" id="GO:0005737">
    <property type="term" value="C:cytoplasm"/>
    <property type="evidence" value="ECO:0007669"/>
    <property type="project" value="UniProtKB-ARBA"/>
</dbReference>
<dbReference type="Proteomes" id="UP000823926">
    <property type="component" value="Unassembled WGS sequence"/>
</dbReference>
<dbReference type="InterPro" id="IPR018967">
    <property type="entry name" value="FeS-contain_CDGSH-typ"/>
</dbReference>
<evidence type="ECO:0000313" key="7">
    <source>
        <dbReference type="Proteomes" id="UP000823926"/>
    </source>
</evidence>
<gene>
    <name evidence="6" type="ORF">H9888_05285</name>
</gene>
<reference evidence="6" key="2">
    <citation type="submission" date="2021-04" db="EMBL/GenBank/DDBJ databases">
        <authorList>
            <person name="Gilroy R."/>
        </authorList>
    </citation>
    <scope>NUCLEOTIDE SEQUENCE</scope>
    <source>
        <strain evidence="6">ChiBcec15-1070</strain>
    </source>
</reference>
<evidence type="ECO:0000313" key="6">
    <source>
        <dbReference type="EMBL" id="HIW10900.1"/>
    </source>
</evidence>
<evidence type="ECO:0000256" key="1">
    <source>
        <dbReference type="ARBA" id="ARBA00022714"/>
    </source>
</evidence>
<keyword evidence="3" id="KW-0408">Iron</keyword>
<name>A0A9D1QCL8_9BACT</name>
<evidence type="ECO:0000256" key="3">
    <source>
        <dbReference type="ARBA" id="ARBA00023004"/>
    </source>
</evidence>
<dbReference type="SMART" id="SM00704">
    <property type="entry name" value="ZnF_CDGSH"/>
    <property type="match status" value="1"/>
</dbReference>
<keyword evidence="2" id="KW-0479">Metal-binding</keyword>
<reference evidence="6" key="1">
    <citation type="journal article" date="2021" name="PeerJ">
        <title>Extensive microbial diversity within the chicken gut microbiome revealed by metagenomics and culture.</title>
        <authorList>
            <person name="Gilroy R."/>
            <person name="Ravi A."/>
            <person name="Getino M."/>
            <person name="Pursley I."/>
            <person name="Horton D.L."/>
            <person name="Alikhan N.F."/>
            <person name="Baker D."/>
            <person name="Gharbi K."/>
            <person name="Hall N."/>
            <person name="Watson M."/>
            <person name="Adriaenssens E.M."/>
            <person name="Foster-Nyarko E."/>
            <person name="Jarju S."/>
            <person name="Secka A."/>
            <person name="Antonio M."/>
            <person name="Oren A."/>
            <person name="Chaudhuri R.R."/>
            <person name="La Ragione R."/>
            <person name="Hildebrand F."/>
            <person name="Pallen M.J."/>
        </authorList>
    </citation>
    <scope>NUCLEOTIDE SEQUENCE</scope>
    <source>
        <strain evidence="6">ChiBcec15-1070</strain>
    </source>
</reference>
<keyword evidence="1" id="KW-0001">2Fe-2S</keyword>
<evidence type="ECO:0000256" key="4">
    <source>
        <dbReference type="ARBA" id="ARBA00023014"/>
    </source>
</evidence>
<dbReference type="EMBL" id="DXHL01000025">
    <property type="protein sequence ID" value="HIW10900.1"/>
    <property type="molecule type" value="Genomic_DNA"/>
</dbReference>
<dbReference type="InterPro" id="IPR042216">
    <property type="entry name" value="MitoNEET_CISD"/>
</dbReference>
<protein>
    <submittedName>
        <fullName evidence="6">CDGSH iron-sulfur domain-containing protein</fullName>
    </submittedName>
</protein>